<comment type="caution">
    <text evidence="2">The sequence shown here is derived from an EMBL/GenBank/DDBJ whole genome shotgun (WGS) entry which is preliminary data.</text>
</comment>
<dbReference type="Pfam" id="PF26606">
    <property type="entry name" value="SCO4848"/>
    <property type="match status" value="1"/>
</dbReference>
<dbReference type="NCBIfam" id="NF046117">
    <property type="entry name" value="SCO4848_fam"/>
    <property type="match status" value="1"/>
</dbReference>
<proteinExistence type="predicted"/>
<evidence type="ECO:0000313" key="3">
    <source>
        <dbReference type="Proteomes" id="UP000224130"/>
    </source>
</evidence>
<accession>A0A2A9EZD7</accession>
<feature type="transmembrane region" description="Helical" evidence="1">
    <location>
        <begin position="12"/>
        <end position="34"/>
    </location>
</feature>
<keyword evidence="1" id="KW-0472">Membrane</keyword>
<name>A0A2A9EZD7_9MICO</name>
<dbReference type="EMBL" id="PDJJ01000001">
    <property type="protein sequence ID" value="PFG43672.1"/>
    <property type="molecule type" value="Genomic_DNA"/>
</dbReference>
<feature type="transmembrane region" description="Helical" evidence="1">
    <location>
        <begin position="55"/>
        <end position="81"/>
    </location>
</feature>
<dbReference type="InterPro" id="IPR058061">
    <property type="entry name" value="SCO4848-like"/>
</dbReference>
<protein>
    <submittedName>
        <fullName evidence="2">Uncharacterized protein</fullName>
    </submittedName>
</protein>
<dbReference type="AlphaFoldDB" id="A0A2A9EZD7"/>
<gene>
    <name evidence="2" type="ORF">ATJ88_2378</name>
</gene>
<evidence type="ECO:0000313" key="2">
    <source>
        <dbReference type="EMBL" id="PFG43672.1"/>
    </source>
</evidence>
<keyword evidence="3" id="KW-1185">Reference proteome</keyword>
<dbReference type="Proteomes" id="UP000224130">
    <property type="component" value="Unassembled WGS sequence"/>
</dbReference>
<keyword evidence="1" id="KW-0812">Transmembrane</keyword>
<organism evidence="2 3">
    <name type="scientific">Isoptericola jiangsuensis</name>
    <dbReference type="NCBI Taxonomy" id="548579"/>
    <lineage>
        <taxon>Bacteria</taxon>
        <taxon>Bacillati</taxon>
        <taxon>Actinomycetota</taxon>
        <taxon>Actinomycetes</taxon>
        <taxon>Micrococcales</taxon>
        <taxon>Promicromonosporaceae</taxon>
        <taxon>Isoptericola</taxon>
    </lineage>
</organism>
<sequence>MGETGDTRRVEIPVVWSVVLLVAAVWNLVVWPRFWRRVTTDPRARDAAGRPTRFYTVHAVLVGVSVVLAVLVGVVGVLGLLG</sequence>
<keyword evidence="1" id="KW-1133">Transmembrane helix</keyword>
<reference evidence="2 3" key="1">
    <citation type="submission" date="2017-10" db="EMBL/GenBank/DDBJ databases">
        <title>Sequencing the genomes of 1000 actinobacteria strains.</title>
        <authorList>
            <person name="Klenk H.-P."/>
        </authorList>
    </citation>
    <scope>NUCLEOTIDE SEQUENCE [LARGE SCALE GENOMIC DNA]</scope>
    <source>
        <strain evidence="2 3">DSM 21863</strain>
    </source>
</reference>
<evidence type="ECO:0000256" key="1">
    <source>
        <dbReference type="SAM" id="Phobius"/>
    </source>
</evidence>